<feature type="transmembrane region" description="Helical" evidence="6">
    <location>
        <begin position="171"/>
        <end position="192"/>
    </location>
</feature>
<keyword evidence="9" id="KW-1185">Reference proteome</keyword>
<dbReference type="PROSITE" id="PS50156">
    <property type="entry name" value="SSD"/>
    <property type="match status" value="1"/>
</dbReference>
<evidence type="ECO:0000256" key="1">
    <source>
        <dbReference type="ARBA" id="ARBA00004651"/>
    </source>
</evidence>
<feature type="transmembrane region" description="Helical" evidence="6">
    <location>
        <begin position="199"/>
        <end position="218"/>
    </location>
</feature>
<accession>A0ABY9B4Y4</accession>
<dbReference type="Proteomes" id="UP001431572">
    <property type="component" value="Chromosome 2"/>
</dbReference>
<dbReference type="SUPFAM" id="SSF82866">
    <property type="entry name" value="Multidrug efflux transporter AcrB transmembrane domain"/>
    <property type="match status" value="2"/>
</dbReference>
<keyword evidence="2" id="KW-1003">Cell membrane</keyword>
<evidence type="ECO:0000256" key="4">
    <source>
        <dbReference type="ARBA" id="ARBA00022989"/>
    </source>
</evidence>
<feature type="transmembrane region" description="Helical" evidence="6">
    <location>
        <begin position="269"/>
        <end position="297"/>
    </location>
</feature>
<evidence type="ECO:0000313" key="8">
    <source>
        <dbReference type="EMBL" id="WJW68249.1"/>
    </source>
</evidence>
<keyword evidence="3 6" id="KW-0812">Transmembrane</keyword>
<keyword evidence="5 6" id="KW-0472">Membrane</keyword>
<dbReference type="RefSeq" id="WP_341470153.1">
    <property type="nucleotide sequence ID" value="NZ_CP128400.1"/>
</dbReference>
<evidence type="ECO:0000259" key="7">
    <source>
        <dbReference type="PROSITE" id="PS50156"/>
    </source>
</evidence>
<dbReference type="PANTHER" id="PTHR33406">
    <property type="entry name" value="MEMBRANE PROTEIN MJ1562-RELATED"/>
    <property type="match status" value="1"/>
</dbReference>
<evidence type="ECO:0000313" key="9">
    <source>
        <dbReference type="Proteomes" id="UP001431572"/>
    </source>
</evidence>
<dbReference type="InterPro" id="IPR004869">
    <property type="entry name" value="MMPL_dom"/>
</dbReference>
<dbReference type="Pfam" id="PF03176">
    <property type="entry name" value="MMPL"/>
    <property type="match status" value="2"/>
</dbReference>
<feature type="transmembrane region" description="Helical" evidence="6">
    <location>
        <begin position="664"/>
        <end position="688"/>
    </location>
</feature>
<feature type="transmembrane region" description="Helical" evidence="6">
    <location>
        <begin position="17"/>
        <end position="38"/>
    </location>
</feature>
<feature type="transmembrane region" description="Helical" evidence="6">
    <location>
        <begin position="635"/>
        <end position="658"/>
    </location>
</feature>
<dbReference type="InterPro" id="IPR050545">
    <property type="entry name" value="Mycobact_MmpL"/>
</dbReference>
<feature type="transmembrane region" description="Helical" evidence="6">
    <location>
        <begin position="709"/>
        <end position="732"/>
    </location>
</feature>
<keyword evidence="4 6" id="KW-1133">Transmembrane helix</keyword>
<sequence length="811" mass="85085">MGNFLDKSGSFLFRKKWWVVGFWILVLGIVGAGAATLYKPPSSAISIPGTQAQVTIDRVGQLLPGTGNGSGQIVFHTTSKPVSTFQNVIDPALSKVKGVSGVVSVVSPFVNPLAMSADGKTAYAIVQFEKGTGQIDKATLAGIAGITNSLNSPELEVERAGNLISQQPEELFGLSEIIGLVIALVVLIMTFGATVSAGMPLLIAITGVAISIAGLFSLSQVFDISATTPALGSMLGLAVGIDYSLFIISKYRTLLMEGYSYNTAAGRAIGTAGNAVIFAASTVIIALAALSVVNIPFMTTMGLAGAASIAVAALLSVTLTPAVLGIAGTKIFGGKTAKKIAAAQERGIESHHTISHHTFWYKWGEKITRHPILAIGFSVILVGLLAFPVTDLTLGLPNDQYAAPSTTQRKAYDLLANAFGVGYNAPLVVLVENVPPVTETDRAAVRSTVTTEYQKQVDAASQAQKAQFDKQAAEATTPELQAKLQQDIAAAQTEGKKQEQAAQAKLEAQIAQYASLAQLSKIATQLGKIANVKMATPAIVTADGSSGLIQIIPDSAPSDRKTSDLITYIRNNQAAASGNPTVKLGVTGYTALQDDISNKLSDALPIYLLVVVGLSLVLLMIAFRSILVPLKATLGFLLSVMAMFGSTVAVFQWGWFGLASPGPIISFIPIIGTGILFGLAMDYEFFLVSSMHEVYSKTRDARRAVTSGFSLGAKVVTAAAAIMVAVFGGFAGSADTNIKLFGVSLAVGIFVDAFIVRMTLVPAIMTLLGKASWWIPGWLDKVLPNLSIEGEVEEGDFEEEEDSEIEKANIA</sequence>
<dbReference type="InterPro" id="IPR000731">
    <property type="entry name" value="SSD"/>
</dbReference>
<dbReference type="Gene3D" id="1.20.1640.10">
    <property type="entry name" value="Multidrug efflux transporter AcrB transmembrane domain"/>
    <property type="match status" value="2"/>
</dbReference>
<evidence type="ECO:0000256" key="6">
    <source>
        <dbReference type="SAM" id="Phobius"/>
    </source>
</evidence>
<dbReference type="EMBL" id="CP128400">
    <property type="protein sequence ID" value="WJW68249.1"/>
    <property type="molecule type" value="Genomic_DNA"/>
</dbReference>
<evidence type="ECO:0000256" key="2">
    <source>
        <dbReference type="ARBA" id="ARBA00022475"/>
    </source>
</evidence>
<reference evidence="8" key="1">
    <citation type="journal article" date="2024" name="Nature">
        <title>Anoxygenic phototroph of the Chloroflexota uses a type I reaction centre.</title>
        <authorList>
            <person name="Tsuji J.M."/>
            <person name="Shaw N.A."/>
            <person name="Nagashima S."/>
            <person name="Venkiteswaran J.J."/>
            <person name="Schiff S.L."/>
            <person name="Watanabe T."/>
            <person name="Fukui M."/>
            <person name="Hanada S."/>
            <person name="Tank M."/>
            <person name="Neufeld J.D."/>
        </authorList>
    </citation>
    <scope>NUCLEOTIDE SEQUENCE</scope>
    <source>
        <strain evidence="8">L227-S17</strain>
    </source>
</reference>
<name>A0ABY9B4Y4_9CHLR</name>
<gene>
    <name evidence="8" type="ORF">OZ401_003856</name>
</gene>
<proteinExistence type="predicted"/>
<evidence type="ECO:0000256" key="3">
    <source>
        <dbReference type="ARBA" id="ARBA00022692"/>
    </source>
</evidence>
<organism evidence="8 9">
    <name type="scientific">Candidatus Chlorohelix allophototropha</name>
    <dbReference type="NCBI Taxonomy" id="3003348"/>
    <lineage>
        <taxon>Bacteria</taxon>
        <taxon>Bacillati</taxon>
        <taxon>Chloroflexota</taxon>
        <taxon>Chloroflexia</taxon>
        <taxon>Candidatus Chloroheliales</taxon>
        <taxon>Candidatus Chloroheliaceae</taxon>
        <taxon>Candidatus Chlorohelix</taxon>
    </lineage>
</organism>
<feature type="transmembrane region" description="Helical" evidence="6">
    <location>
        <begin position="604"/>
        <end position="623"/>
    </location>
</feature>
<feature type="transmembrane region" description="Helical" evidence="6">
    <location>
        <begin position="303"/>
        <end position="329"/>
    </location>
</feature>
<feature type="domain" description="SSD" evidence="7">
    <location>
        <begin position="177"/>
        <end position="326"/>
    </location>
</feature>
<comment type="subcellular location">
    <subcellularLocation>
        <location evidence="1">Cell membrane</location>
        <topology evidence="1">Multi-pass membrane protein</topology>
    </subcellularLocation>
</comment>
<feature type="transmembrane region" description="Helical" evidence="6">
    <location>
        <begin position="372"/>
        <end position="390"/>
    </location>
</feature>
<feature type="transmembrane region" description="Helical" evidence="6">
    <location>
        <begin position="230"/>
        <end position="248"/>
    </location>
</feature>
<dbReference type="PANTHER" id="PTHR33406:SF13">
    <property type="entry name" value="MEMBRANE PROTEIN YDFJ"/>
    <property type="match status" value="1"/>
</dbReference>
<protein>
    <submittedName>
        <fullName evidence="8">MMPL family transporter</fullName>
    </submittedName>
</protein>
<feature type="transmembrane region" description="Helical" evidence="6">
    <location>
        <begin position="738"/>
        <end position="760"/>
    </location>
</feature>
<evidence type="ECO:0000256" key="5">
    <source>
        <dbReference type="ARBA" id="ARBA00023136"/>
    </source>
</evidence>